<protein>
    <submittedName>
        <fullName evidence="1">Uncharacterized protein</fullName>
    </submittedName>
</protein>
<name>A0AAD6CXQ4_9EURO</name>
<dbReference type="AlphaFoldDB" id="A0AAD6CXQ4"/>
<evidence type="ECO:0000313" key="2">
    <source>
        <dbReference type="Proteomes" id="UP001220324"/>
    </source>
</evidence>
<evidence type="ECO:0000313" key="1">
    <source>
        <dbReference type="EMBL" id="KAJ5543907.1"/>
    </source>
</evidence>
<gene>
    <name evidence="1" type="ORF">N7494_005186</name>
</gene>
<reference evidence="1 2" key="1">
    <citation type="journal article" date="2023" name="IMA Fungus">
        <title>Comparative genomic study of the Penicillium genus elucidates a diverse pangenome and 15 lateral gene transfer events.</title>
        <authorList>
            <person name="Petersen C."/>
            <person name="Sorensen T."/>
            <person name="Nielsen M.R."/>
            <person name="Sondergaard T.E."/>
            <person name="Sorensen J.L."/>
            <person name="Fitzpatrick D.A."/>
            <person name="Frisvad J.C."/>
            <person name="Nielsen K.L."/>
        </authorList>
    </citation>
    <scope>NUCLEOTIDE SEQUENCE [LARGE SCALE GENOMIC DNA]</scope>
    <source>
        <strain evidence="1 2">IBT 35679</strain>
    </source>
</reference>
<comment type="caution">
    <text evidence="1">The sequence shown here is derived from an EMBL/GenBank/DDBJ whole genome shotgun (WGS) entry which is preliminary data.</text>
</comment>
<accession>A0AAD6CXQ4</accession>
<dbReference type="Proteomes" id="UP001220324">
    <property type="component" value="Unassembled WGS sequence"/>
</dbReference>
<organism evidence="1 2">
    <name type="scientific">Penicillium frequentans</name>
    <dbReference type="NCBI Taxonomy" id="3151616"/>
    <lineage>
        <taxon>Eukaryota</taxon>
        <taxon>Fungi</taxon>
        <taxon>Dikarya</taxon>
        <taxon>Ascomycota</taxon>
        <taxon>Pezizomycotina</taxon>
        <taxon>Eurotiomycetes</taxon>
        <taxon>Eurotiomycetidae</taxon>
        <taxon>Eurotiales</taxon>
        <taxon>Aspergillaceae</taxon>
        <taxon>Penicillium</taxon>
    </lineage>
</organism>
<keyword evidence="2" id="KW-1185">Reference proteome</keyword>
<proteinExistence type="predicted"/>
<sequence>MNATTQKLCLRPAILECDRRSPKPQTSILSTRSWIDLRKLDGAVRPARNLGTRCPTRVLRFGQSPAKQTARAWCKQFFFDWPV</sequence>
<dbReference type="EMBL" id="JAQIZZ010000004">
    <property type="protein sequence ID" value="KAJ5543907.1"/>
    <property type="molecule type" value="Genomic_DNA"/>
</dbReference>